<evidence type="ECO:0000313" key="12">
    <source>
        <dbReference type="Proteomes" id="UP000512115"/>
    </source>
</evidence>
<evidence type="ECO:0000259" key="10">
    <source>
        <dbReference type="PROSITE" id="PS51352"/>
    </source>
</evidence>
<comment type="similarity">
    <text evidence="2">Belongs to the thioredoxin family. DsbA subfamily.</text>
</comment>
<dbReference type="InterPro" id="IPR013766">
    <property type="entry name" value="Thioredoxin_domain"/>
</dbReference>
<feature type="domain" description="Thioredoxin" evidence="10">
    <location>
        <begin position="18"/>
        <end position="171"/>
    </location>
</feature>
<accession>A0A7H9K7H8</accession>
<dbReference type="Gene3D" id="3.40.30.10">
    <property type="entry name" value="Glutaredoxin"/>
    <property type="match status" value="1"/>
</dbReference>
<feature type="signal peptide" evidence="9">
    <location>
        <begin position="1"/>
        <end position="28"/>
    </location>
</feature>
<evidence type="ECO:0000256" key="6">
    <source>
        <dbReference type="ARBA" id="ARBA00023284"/>
    </source>
</evidence>
<evidence type="ECO:0000256" key="7">
    <source>
        <dbReference type="PIRNR" id="PIRNR001488"/>
    </source>
</evidence>
<keyword evidence="6" id="KW-0676">Redox-active center</keyword>
<evidence type="ECO:0000256" key="9">
    <source>
        <dbReference type="SAM" id="SignalP"/>
    </source>
</evidence>
<dbReference type="PROSITE" id="PS00194">
    <property type="entry name" value="THIOREDOXIN_1"/>
    <property type="match status" value="1"/>
</dbReference>
<dbReference type="PIRSF" id="PIRSF001488">
    <property type="entry name" value="Tdi_protein"/>
    <property type="match status" value="1"/>
</dbReference>
<feature type="disulfide bond" description="Redox-active" evidence="8">
    <location>
        <begin position="59"/>
        <end position="62"/>
    </location>
</feature>
<proteinExistence type="inferred from homology"/>
<evidence type="ECO:0000313" key="11">
    <source>
        <dbReference type="EMBL" id="QLV01842.1"/>
    </source>
</evidence>
<dbReference type="Proteomes" id="UP000512115">
    <property type="component" value="Chromosome"/>
</dbReference>
<evidence type="ECO:0000256" key="3">
    <source>
        <dbReference type="ARBA" id="ARBA00022729"/>
    </source>
</evidence>
<feature type="chain" id="PRO_5028884891" description="Thiol:disulfide interchange protein" evidence="9">
    <location>
        <begin position="29"/>
        <end position="218"/>
    </location>
</feature>
<dbReference type="InterPro" id="IPR001853">
    <property type="entry name" value="DSBA-like_thioredoxin_dom"/>
</dbReference>
<dbReference type="GO" id="GO:0015036">
    <property type="term" value="F:disulfide oxidoreductase activity"/>
    <property type="evidence" value="ECO:0007669"/>
    <property type="project" value="UniProtKB-ARBA"/>
</dbReference>
<comment type="subcellular location">
    <subcellularLocation>
        <location evidence="1 7">Periplasm</location>
    </subcellularLocation>
</comment>
<dbReference type="RefSeq" id="WP_181474097.1">
    <property type="nucleotide sequence ID" value="NZ_CP056159.1"/>
</dbReference>
<reference evidence="11 12" key="1">
    <citation type="submission" date="2020-06" db="EMBL/GenBank/DDBJ databases">
        <title>REHAB project genomes.</title>
        <authorList>
            <person name="Shaw L.P."/>
        </authorList>
    </citation>
    <scope>NUCLEOTIDE SEQUENCE [LARGE SCALE GENOMIC DNA]</scope>
    <source>
        <strain evidence="11 12">RHBSTW-00814</strain>
    </source>
</reference>
<dbReference type="Pfam" id="PF01323">
    <property type="entry name" value="DSBA"/>
    <property type="match status" value="1"/>
</dbReference>
<evidence type="ECO:0000256" key="5">
    <source>
        <dbReference type="ARBA" id="ARBA00023157"/>
    </source>
</evidence>
<dbReference type="PROSITE" id="PS51352">
    <property type="entry name" value="THIOREDOXIN_2"/>
    <property type="match status" value="1"/>
</dbReference>
<dbReference type="InterPro" id="IPR036249">
    <property type="entry name" value="Thioredoxin-like_sf"/>
</dbReference>
<organism evidence="11 12">
    <name type="scientific">Escherichia marmotae</name>
    <dbReference type="NCBI Taxonomy" id="1499973"/>
    <lineage>
        <taxon>Bacteria</taxon>
        <taxon>Pseudomonadati</taxon>
        <taxon>Pseudomonadota</taxon>
        <taxon>Gammaproteobacteria</taxon>
        <taxon>Enterobacterales</taxon>
        <taxon>Enterobacteriaceae</taxon>
        <taxon>Escherichia</taxon>
    </lineage>
</organism>
<name>A0A7H9K7H8_9ESCH</name>
<dbReference type="SUPFAM" id="SSF52833">
    <property type="entry name" value="Thioredoxin-like"/>
    <property type="match status" value="1"/>
</dbReference>
<dbReference type="GO" id="GO:0042597">
    <property type="term" value="C:periplasmic space"/>
    <property type="evidence" value="ECO:0007669"/>
    <property type="project" value="UniProtKB-SubCell"/>
</dbReference>
<dbReference type="PANTHER" id="PTHR35891:SF2">
    <property type="entry name" value="THIOL:DISULFIDE INTERCHANGE PROTEIN DSBA"/>
    <property type="match status" value="1"/>
</dbReference>
<evidence type="ECO:0000256" key="1">
    <source>
        <dbReference type="ARBA" id="ARBA00004418"/>
    </source>
</evidence>
<dbReference type="EMBL" id="CP056159">
    <property type="protein sequence ID" value="QLV01842.1"/>
    <property type="molecule type" value="Genomic_DNA"/>
</dbReference>
<evidence type="ECO:0000256" key="2">
    <source>
        <dbReference type="ARBA" id="ARBA00005791"/>
    </source>
</evidence>
<dbReference type="CDD" id="cd03019">
    <property type="entry name" value="DsbA_DsbA"/>
    <property type="match status" value="1"/>
</dbReference>
<keyword evidence="4 7" id="KW-0574">Periplasm</keyword>
<keyword evidence="5 7" id="KW-1015">Disulfide bond</keyword>
<sequence length="218" mass="23761">MTLIPAKLTARALLALSLFFAASLPGQASVTVAEGKQYTKLDNPVKDAPPVVEFFSFYCPACSSFYSPYRVSKSIEEKLPDGVKVEKYHASFMGAMGKQLTEAWSIAKALGVEDKVEGPLFEAVLKHRSVKSEDDIKAVFVRAGVDAGEFDAARNSFMVKTLTARQEQAAEKFGLTGTPAFYVNGKYQIKNNGIKDGSTEGYGKEFADVVYQLMTTNP</sequence>
<keyword evidence="3 9" id="KW-0732">Signal</keyword>
<dbReference type="InterPro" id="IPR050824">
    <property type="entry name" value="Thiol_disulfide_DsbA"/>
</dbReference>
<protein>
    <recommendedName>
        <fullName evidence="7">Thiol:disulfide interchange protein</fullName>
    </recommendedName>
</protein>
<gene>
    <name evidence="11" type="ORF">HV284_12540</name>
</gene>
<evidence type="ECO:0000256" key="8">
    <source>
        <dbReference type="PIRSR" id="PIRSR001488-1"/>
    </source>
</evidence>
<dbReference type="AlphaFoldDB" id="A0A7H9K7H8"/>
<dbReference type="InterPro" id="IPR017937">
    <property type="entry name" value="Thioredoxin_CS"/>
</dbReference>
<dbReference type="InterPro" id="IPR023205">
    <property type="entry name" value="DsbA/DsbL"/>
</dbReference>
<evidence type="ECO:0000256" key="4">
    <source>
        <dbReference type="ARBA" id="ARBA00022764"/>
    </source>
</evidence>
<dbReference type="PANTHER" id="PTHR35891">
    <property type="entry name" value="THIOL:DISULFIDE INTERCHANGE PROTEIN DSBA"/>
    <property type="match status" value="1"/>
</dbReference>